<proteinExistence type="predicted"/>
<keyword evidence="1" id="KW-0472">Membrane</keyword>
<feature type="transmembrane region" description="Helical" evidence="1">
    <location>
        <begin position="12"/>
        <end position="30"/>
    </location>
</feature>
<gene>
    <name evidence="2" type="ORF">NCTC12722_00243</name>
</gene>
<evidence type="ECO:0000313" key="2">
    <source>
        <dbReference type="EMBL" id="SUU83083.1"/>
    </source>
</evidence>
<evidence type="ECO:0000313" key="3">
    <source>
        <dbReference type="Proteomes" id="UP000254343"/>
    </source>
</evidence>
<dbReference type="Proteomes" id="UP000254343">
    <property type="component" value="Unassembled WGS sequence"/>
</dbReference>
<protein>
    <submittedName>
        <fullName evidence="2">Uncharacterized protein</fullName>
    </submittedName>
</protein>
<keyword evidence="1" id="KW-0812">Transmembrane</keyword>
<organism evidence="2 3">
    <name type="scientific">Afipia felis</name>
    <name type="common">Cat scratch disease bacillus</name>
    <dbReference type="NCBI Taxonomy" id="1035"/>
    <lineage>
        <taxon>Bacteria</taxon>
        <taxon>Pseudomonadati</taxon>
        <taxon>Pseudomonadota</taxon>
        <taxon>Alphaproteobacteria</taxon>
        <taxon>Hyphomicrobiales</taxon>
        <taxon>Nitrobacteraceae</taxon>
        <taxon>Afipia</taxon>
    </lineage>
</organism>
<keyword evidence="1" id="KW-1133">Transmembrane helix</keyword>
<reference evidence="2 3" key="1">
    <citation type="submission" date="2018-06" db="EMBL/GenBank/DDBJ databases">
        <authorList>
            <consortium name="Pathogen Informatics"/>
            <person name="Doyle S."/>
        </authorList>
    </citation>
    <scope>NUCLEOTIDE SEQUENCE [LARGE SCALE GENOMIC DNA]</scope>
    <source>
        <strain evidence="2 3">NCTC12722</strain>
    </source>
</reference>
<name>A0A380W3M3_AFIFE</name>
<accession>A0A380W3M3</accession>
<dbReference type="EMBL" id="UIGB01000001">
    <property type="protein sequence ID" value="SUU83083.1"/>
    <property type="molecule type" value="Genomic_DNA"/>
</dbReference>
<sequence length="31" mass="3573">MTKFRDWFVPPIVVPLLLALLVAVTAIWHLI</sequence>
<evidence type="ECO:0000256" key="1">
    <source>
        <dbReference type="SAM" id="Phobius"/>
    </source>
</evidence>
<dbReference type="AlphaFoldDB" id="A0A380W3M3"/>